<dbReference type="GO" id="GO:0055085">
    <property type="term" value="P:transmembrane transport"/>
    <property type="evidence" value="ECO:0007669"/>
    <property type="project" value="InterPro"/>
</dbReference>
<dbReference type="EMBL" id="CP036532">
    <property type="protein sequence ID" value="QBK30874.1"/>
    <property type="molecule type" value="Genomic_DNA"/>
</dbReference>
<gene>
    <name evidence="5" type="ORF">E0E05_09890</name>
</gene>
<comment type="similarity">
    <text evidence="1">Belongs to the bacterial solute-binding protein 7 family.</text>
</comment>
<dbReference type="NCBIfam" id="NF037995">
    <property type="entry name" value="TRAP_S1"/>
    <property type="match status" value="1"/>
</dbReference>
<dbReference type="KEGG" id="rpod:E0E05_09890"/>
<proteinExistence type="inferred from homology"/>
<dbReference type="OrthoDB" id="9803763at2"/>
<dbReference type="GeneID" id="90767607"/>
<dbReference type="PANTHER" id="PTHR33376:SF7">
    <property type="entry name" value="C4-DICARBOXYLATE-BINDING PROTEIN DCTB"/>
    <property type="match status" value="1"/>
</dbReference>
<reference evidence="5 6" key="1">
    <citation type="journal article" date="2017" name="Int. J. Syst. Evol. Microbiol.">
        <title>Roseitalea porphyridii gen. nov., sp. nov., isolated from a red alga, and reclassification of Hoeflea suaedae Chung et al. 2013 as Pseudohoeflea suaedae gen. nov., comb. nov.</title>
        <authorList>
            <person name="Hyeon J.W."/>
            <person name="Jeong S.E."/>
            <person name="Baek K."/>
            <person name="Jeon C.O."/>
        </authorList>
    </citation>
    <scope>NUCLEOTIDE SEQUENCE [LARGE SCALE GENOMIC DNA]</scope>
    <source>
        <strain evidence="5 6">MA7-20</strain>
    </source>
</reference>
<name>A0A4P6V2D7_9HYPH</name>
<organism evidence="5 6">
    <name type="scientific">Roseitalea porphyridii</name>
    <dbReference type="NCBI Taxonomy" id="1852022"/>
    <lineage>
        <taxon>Bacteria</taxon>
        <taxon>Pseudomonadati</taxon>
        <taxon>Pseudomonadota</taxon>
        <taxon>Alphaproteobacteria</taxon>
        <taxon>Hyphomicrobiales</taxon>
        <taxon>Ahrensiaceae</taxon>
        <taxon>Roseitalea</taxon>
    </lineage>
</organism>
<feature type="chain" id="PRO_5020781208" evidence="4">
    <location>
        <begin position="26"/>
        <end position="324"/>
    </location>
</feature>
<dbReference type="AlphaFoldDB" id="A0A4P6V2D7"/>
<dbReference type="PANTHER" id="PTHR33376">
    <property type="match status" value="1"/>
</dbReference>
<keyword evidence="6" id="KW-1185">Reference proteome</keyword>
<dbReference type="GO" id="GO:0030288">
    <property type="term" value="C:outer membrane-bounded periplasmic space"/>
    <property type="evidence" value="ECO:0007669"/>
    <property type="project" value="InterPro"/>
</dbReference>
<keyword evidence="3 4" id="KW-0732">Signal</keyword>
<dbReference type="CDD" id="cd13603">
    <property type="entry name" value="PBP2_TRAP_Siap_TeaA_like"/>
    <property type="match status" value="1"/>
</dbReference>
<keyword evidence="2" id="KW-0813">Transport</keyword>
<feature type="signal peptide" evidence="4">
    <location>
        <begin position="1"/>
        <end position="25"/>
    </location>
</feature>
<dbReference type="InterPro" id="IPR004682">
    <property type="entry name" value="TRAP_DctP"/>
</dbReference>
<evidence type="ECO:0000256" key="3">
    <source>
        <dbReference type="ARBA" id="ARBA00022729"/>
    </source>
</evidence>
<evidence type="ECO:0000256" key="4">
    <source>
        <dbReference type="SAM" id="SignalP"/>
    </source>
</evidence>
<evidence type="ECO:0000313" key="6">
    <source>
        <dbReference type="Proteomes" id="UP000293719"/>
    </source>
</evidence>
<dbReference type="InterPro" id="IPR038404">
    <property type="entry name" value="TRAP_DctP_sf"/>
</dbReference>
<dbReference type="InterPro" id="IPR018389">
    <property type="entry name" value="DctP_fam"/>
</dbReference>
<accession>A0A4P6V2D7</accession>
<dbReference type="Proteomes" id="UP000293719">
    <property type="component" value="Chromosome"/>
</dbReference>
<evidence type="ECO:0000313" key="5">
    <source>
        <dbReference type="EMBL" id="QBK30874.1"/>
    </source>
</evidence>
<dbReference type="NCBIfam" id="TIGR00787">
    <property type="entry name" value="dctP"/>
    <property type="match status" value="1"/>
</dbReference>
<evidence type="ECO:0000256" key="1">
    <source>
        <dbReference type="ARBA" id="ARBA00009023"/>
    </source>
</evidence>
<evidence type="ECO:0000256" key="2">
    <source>
        <dbReference type="ARBA" id="ARBA00022448"/>
    </source>
</evidence>
<dbReference type="Gene3D" id="3.40.190.170">
    <property type="entry name" value="Bacterial extracellular solute-binding protein, family 7"/>
    <property type="match status" value="1"/>
</dbReference>
<dbReference type="PIRSF" id="PIRSF006470">
    <property type="entry name" value="DctB"/>
    <property type="match status" value="1"/>
</dbReference>
<protein>
    <submittedName>
        <fullName evidence="5">TRAP transporter substrate-binding protein</fullName>
    </submittedName>
</protein>
<sequence length="324" mass="36305">MKRRDIMLGAAALAMAIGVATPAMAETEFRLAHFSPTSDPNHVTATAFAERVAEATNGEYTVKIFPSAQLGGEVDAVEGLLLGTIDITMPSAAVIANWVPEMNVLNMPFIFRDWDHYTETMHGDLLDEMIEIAAEDNIRVLGALTSGARHIMTREPLESFEDLRGRKIRTVQNPVHVATFNAFGANATAIAYTEVYSSLQTGVVDGGDAANTNYFTEKFYEVAPNWAQVSWLFYSNFIIMREDQFQQLPEETQEALQQIGREIGQDHFMRYRQSDEEKLSELVAEGVNVTEPERAPFQEAAKSVHEEFLKSDKERELLQMIMDQ</sequence>
<dbReference type="Pfam" id="PF03480">
    <property type="entry name" value="DctP"/>
    <property type="match status" value="1"/>
</dbReference>
<dbReference type="RefSeq" id="WP_131616558.1">
    <property type="nucleotide sequence ID" value="NZ_CP036532.1"/>
</dbReference>